<organism evidence="2 3">
    <name type="scientific">Neocucurbitaria cava</name>
    <dbReference type="NCBI Taxonomy" id="798079"/>
    <lineage>
        <taxon>Eukaryota</taxon>
        <taxon>Fungi</taxon>
        <taxon>Dikarya</taxon>
        <taxon>Ascomycota</taxon>
        <taxon>Pezizomycotina</taxon>
        <taxon>Dothideomycetes</taxon>
        <taxon>Pleosporomycetidae</taxon>
        <taxon>Pleosporales</taxon>
        <taxon>Pleosporineae</taxon>
        <taxon>Cucurbitariaceae</taxon>
        <taxon>Neocucurbitaria</taxon>
    </lineage>
</organism>
<dbReference type="SUPFAM" id="SSF54001">
    <property type="entry name" value="Cysteine proteinases"/>
    <property type="match status" value="1"/>
</dbReference>
<protein>
    <recommendedName>
        <fullName evidence="4">Arylamine N-acetyltransferase</fullName>
    </recommendedName>
</protein>
<proteinExistence type="inferred from homology"/>
<comment type="caution">
    <text evidence="2">The sequence shown here is derived from an EMBL/GenBank/DDBJ whole genome shotgun (WGS) entry which is preliminary data.</text>
</comment>
<gene>
    <name evidence="2" type="ORF">N0V83_003194</name>
</gene>
<sequence>MIAAVPYENLWLHYNPTHINTIKPQDTYENIVTDSRGRGGYCFQVSIFFNHILRGLGFPAYLTTVRIRLRVGGIPQGDYTGWRHLVNIVTLSDGSRWSLDVGFGGDGPTAPVQLVHNRPQPNLGSQEIRLWHDWIPTQLHRTAETKLWIYQYRNGPGLEWNSFYAFDAEAEAMEADFATLNWYTGMHPESFQTYTCLVVKFLRRDKQPAANGQQGQGEGEDQEIYGKRMLVEGVVKENLGGKTMIVEECLTEGQRLEALQKWFGMTFTDEEKAGIRGWGTELGGDEYDGWEGTISSSKTRSEHWEARRGVEWEWMWKGPVAEE</sequence>
<accession>A0A9W8YAQ5</accession>
<keyword evidence="3" id="KW-1185">Reference proteome</keyword>
<dbReference type="InterPro" id="IPR001447">
    <property type="entry name" value="Arylamine_N-AcTrfase"/>
</dbReference>
<dbReference type="PANTHER" id="PTHR11786">
    <property type="entry name" value="N-HYDROXYARYLAMINE O-ACETYLTRANSFERASE"/>
    <property type="match status" value="1"/>
</dbReference>
<evidence type="ECO:0000313" key="2">
    <source>
        <dbReference type="EMBL" id="KAJ4372903.1"/>
    </source>
</evidence>
<name>A0A9W8YAQ5_9PLEO</name>
<evidence type="ECO:0000313" key="3">
    <source>
        <dbReference type="Proteomes" id="UP001140560"/>
    </source>
</evidence>
<dbReference type="Proteomes" id="UP001140560">
    <property type="component" value="Unassembled WGS sequence"/>
</dbReference>
<reference evidence="2" key="1">
    <citation type="submission" date="2022-10" db="EMBL/GenBank/DDBJ databases">
        <title>Tapping the CABI collections for fungal endophytes: first genome assemblies for Collariella, Neodidymelliopsis, Ascochyta clinopodiicola, Didymella pomorum, Didymosphaeria variabile, Neocosmospora piperis and Neocucurbitaria cava.</title>
        <authorList>
            <person name="Hill R."/>
        </authorList>
    </citation>
    <scope>NUCLEOTIDE SEQUENCE</scope>
    <source>
        <strain evidence="2">IMI 356814</strain>
    </source>
</reference>
<dbReference type="GO" id="GO:0016407">
    <property type="term" value="F:acetyltransferase activity"/>
    <property type="evidence" value="ECO:0007669"/>
    <property type="project" value="InterPro"/>
</dbReference>
<dbReference type="Gene3D" id="3.30.2140.20">
    <property type="match status" value="1"/>
</dbReference>
<dbReference type="InterPro" id="IPR053710">
    <property type="entry name" value="Arylamine_NAT_domain_sf"/>
</dbReference>
<dbReference type="AlphaFoldDB" id="A0A9W8YAQ5"/>
<evidence type="ECO:0000256" key="1">
    <source>
        <dbReference type="ARBA" id="ARBA00006547"/>
    </source>
</evidence>
<evidence type="ECO:0008006" key="4">
    <source>
        <dbReference type="Google" id="ProtNLM"/>
    </source>
</evidence>
<dbReference type="InterPro" id="IPR038765">
    <property type="entry name" value="Papain-like_cys_pep_sf"/>
</dbReference>
<dbReference type="OrthoDB" id="10260017at2759"/>
<dbReference type="PANTHER" id="PTHR11786:SF0">
    <property type="entry name" value="ARYLAMINE N-ACETYLTRANSFERASE 4-RELATED"/>
    <property type="match status" value="1"/>
</dbReference>
<dbReference type="EMBL" id="JAPEUY010000005">
    <property type="protein sequence ID" value="KAJ4372903.1"/>
    <property type="molecule type" value="Genomic_DNA"/>
</dbReference>
<dbReference type="Pfam" id="PF00797">
    <property type="entry name" value="Acetyltransf_2"/>
    <property type="match status" value="1"/>
</dbReference>
<comment type="similarity">
    <text evidence="1">Belongs to the arylamine N-acetyltransferase family.</text>
</comment>